<evidence type="ECO:0008006" key="2">
    <source>
        <dbReference type="Google" id="ProtNLM"/>
    </source>
</evidence>
<protein>
    <recommendedName>
        <fullName evidence="2">Antigen P35</fullName>
    </recommendedName>
</protein>
<geneLocation type="plasmid" evidence="1">
    <name>unnamed</name>
</geneLocation>
<dbReference type="EMBL" id="CP005762">
    <property type="protein sequence ID" value="AHH11648.1"/>
    <property type="molecule type" value="Genomic_DNA"/>
</dbReference>
<dbReference type="Gene3D" id="1.10.3160.10">
    <property type="entry name" value="Bbcrasp-1"/>
    <property type="match status" value="1"/>
</dbReference>
<keyword evidence="1" id="KW-0614">Plasmid</keyword>
<gene>
    <name evidence="1" type="ORF">BCO_0900122</name>
</gene>
<dbReference type="Pfam" id="PF05714">
    <property type="entry name" value="PFam54_60"/>
    <property type="match status" value="1"/>
</dbReference>
<reference evidence="1" key="1">
    <citation type="submission" date="2013-04" db="EMBL/GenBank/DDBJ databases">
        <title>Comparative Genomics of Relapsing Fever Spirochetes.</title>
        <authorList>
            <person name="Schwan T.G."/>
            <person name="Raffel S.J."/>
            <person name="Porcella S.F."/>
            <person name="Martens C.A."/>
            <person name="Bruno D.P."/>
            <person name="Ricklefs S.M."/>
            <person name="Barbian K.B."/>
        </authorList>
    </citation>
    <scope>NUCLEOTIDE SEQUENCE</scope>
    <source>
        <strain evidence="1">Co53</strain>
        <plasmid evidence="1">unnamed</plasmid>
    </source>
</reference>
<dbReference type="HOGENOM" id="CLU_1018062_0_0_12"/>
<dbReference type="AlphaFoldDB" id="W5SY72"/>
<organism evidence="1">
    <name type="scientific">Borrelia coriaceae ATCC 43381</name>
    <dbReference type="NCBI Taxonomy" id="1408429"/>
    <lineage>
        <taxon>Bacteria</taxon>
        <taxon>Pseudomonadati</taxon>
        <taxon>Spirochaetota</taxon>
        <taxon>Spirochaetia</taxon>
        <taxon>Spirochaetales</taxon>
        <taxon>Borreliaceae</taxon>
        <taxon>Borrelia</taxon>
    </lineage>
</organism>
<sequence>MMYIKYIFKREDYFMITNFFKKFLFISLLTTLGATENENSTVLIEQNLTELENIQNDNENTQHNHSLNLNEELSLQNDDRKEIKFIEAQKIGENADLIFNIIETATNNYNKITKENKKIETKDQYGMKNAFDKIILDNNKSLSQNTKKIYRETLYLSLDWDENLLKKFKEQLIFTIEEIKTIQLHTEIVKIGINIQIYSEEALKIICCDSKIKNNLYNKKLITEDLKNIKTQIDEIMTLRKQWQELINKNNYIGFFHNELLKEAKEVLNNIKTINTEIQTILKDKKS</sequence>
<dbReference type="InterPro" id="IPR008421">
    <property type="entry name" value="Borrelia_lipoprotein_PFam54/60"/>
</dbReference>
<accession>W5SY72</accession>
<evidence type="ECO:0000313" key="1">
    <source>
        <dbReference type="EMBL" id="AHH11648.1"/>
    </source>
</evidence>
<name>W5SY72_9SPIR</name>
<proteinExistence type="predicted"/>